<dbReference type="PROSITE" id="PS50956">
    <property type="entry name" value="HTH_ASNC_2"/>
    <property type="match status" value="1"/>
</dbReference>
<dbReference type="InterPro" id="IPR019888">
    <property type="entry name" value="Tscrpt_reg_AsnC-like"/>
</dbReference>
<dbReference type="OrthoDB" id="9813313at2"/>
<keyword evidence="2" id="KW-0238">DNA-binding</keyword>
<dbReference type="Proteomes" id="UP000287447">
    <property type="component" value="Unassembled WGS sequence"/>
</dbReference>
<accession>A0A3S2Y4M0</accession>
<evidence type="ECO:0000256" key="3">
    <source>
        <dbReference type="ARBA" id="ARBA00023163"/>
    </source>
</evidence>
<dbReference type="InterPro" id="IPR019887">
    <property type="entry name" value="Tscrpt_reg_AsnC/Lrp_C"/>
</dbReference>
<keyword evidence="1" id="KW-0805">Transcription regulation</keyword>
<sequence length="152" mass="17551">MDQTDRKILAELQRDGSLSNAELADRVGLSTTPCWRRVRLLEEQGYIRNRVALLDRDKLNVGVTVFVGIRTSRHDADWLDEFARVVRTLPEVQEFHRMSGEVDYLMKVVVPDIAAYDRFYKRLIAEIDLSDVSSSFAMEEIKNTTELPLSYL</sequence>
<dbReference type="InterPro" id="IPR036388">
    <property type="entry name" value="WH-like_DNA-bd_sf"/>
</dbReference>
<dbReference type="PRINTS" id="PR00033">
    <property type="entry name" value="HTHASNC"/>
</dbReference>
<dbReference type="SUPFAM" id="SSF54909">
    <property type="entry name" value="Dimeric alpha+beta barrel"/>
    <property type="match status" value="1"/>
</dbReference>
<dbReference type="RefSeq" id="WP_127763783.1">
    <property type="nucleotide sequence ID" value="NZ_SADE01000001.1"/>
</dbReference>
<dbReference type="InterPro" id="IPR011991">
    <property type="entry name" value="ArsR-like_HTH"/>
</dbReference>
<dbReference type="Pfam" id="PF01037">
    <property type="entry name" value="AsnC_trans_reg"/>
    <property type="match status" value="1"/>
</dbReference>
<reference evidence="6" key="1">
    <citation type="submission" date="2019-01" db="EMBL/GenBank/DDBJ databases">
        <title>Gri0909 isolated from a small marine red alga.</title>
        <authorList>
            <person name="Kim J."/>
            <person name="Jeong S.E."/>
            <person name="Jeon C.O."/>
        </authorList>
    </citation>
    <scope>NUCLEOTIDE SEQUENCE [LARGE SCALE GENOMIC DNA]</scope>
    <source>
        <strain evidence="6">Gri0909</strain>
    </source>
</reference>
<dbReference type="GO" id="GO:0043200">
    <property type="term" value="P:response to amino acid"/>
    <property type="evidence" value="ECO:0007669"/>
    <property type="project" value="TreeGrafter"/>
</dbReference>
<dbReference type="PANTHER" id="PTHR30154:SF17">
    <property type="entry name" value="DNA-BINDING TRANSCRIPTIONAL ACTIVATOR DECR"/>
    <property type="match status" value="1"/>
</dbReference>
<keyword evidence="6" id="KW-1185">Reference proteome</keyword>
<feature type="domain" description="HTH asnC-type" evidence="4">
    <location>
        <begin position="1"/>
        <end position="64"/>
    </location>
</feature>
<keyword evidence="3" id="KW-0804">Transcription</keyword>
<dbReference type="CDD" id="cd00090">
    <property type="entry name" value="HTH_ARSR"/>
    <property type="match status" value="1"/>
</dbReference>
<gene>
    <name evidence="5" type="ORF">EOI86_03755</name>
</gene>
<dbReference type="AlphaFoldDB" id="A0A3S2Y4M0"/>
<dbReference type="Pfam" id="PF13412">
    <property type="entry name" value="HTH_24"/>
    <property type="match status" value="1"/>
</dbReference>
<dbReference type="InterPro" id="IPR019885">
    <property type="entry name" value="Tscrpt_reg_HTH_AsnC-type_CS"/>
</dbReference>
<dbReference type="PANTHER" id="PTHR30154">
    <property type="entry name" value="LEUCINE-RESPONSIVE REGULATORY PROTEIN"/>
    <property type="match status" value="1"/>
</dbReference>
<dbReference type="GO" id="GO:0005829">
    <property type="term" value="C:cytosol"/>
    <property type="evidence" value="ECO:0007669"/>
    <property type="project" value="TreeGrafter"/>
</dbReference>
<dbReference type="EMBL" id="SADE01000001">
    <property type="protein sequence ID" value="RVU38411.1"/>
    <property type="molecule type" value="Genomic_DNA"/>
</dbReference>
<evidence type="ECO:0000313" key="5">
    <source>
        <dbReference type="EMBL" id="RVU38411.1"/>
    </source>
</evidence>
<dbReference type="GO" id="GO:0043565">
    <property type="term" value="F:sequence-specific DNA binding"/>
    <property type="evidence" value="ECO:0007669"/>
    <property type="project" value="InterPro"/>
</dbReference>
<proteinExistence type="predicted"/>
<dbReference type="InterPro" id="IPR000485">
    <property type="entry name" value="AsnC-type_HTH_dom"/>
</dbReference>
<dbReference type="SMART" id="SM00344">
    <property type="entry name" value="HTH_ASNC"/>
    <property type="match status" value="1"/>
</dbReference>
<dbReference type="InterPro" id="IPR036390">
    <property type="entry name" value="WH_DNA-bd_sf"/>
</dbReference>
<protein>
    <submittedName>
        <fullName evidence="5">Lrp/AsnC family transcriptional regulator</fullName>
    </submittedName>
</protein>
<evidence type="ECO:0000256" key="2">
    <source>
        <dbReference type="ARBA" id="ARBA00023125"/>
    </source>
</evidence>
<organism evidence="5 6">
    <name type="scientific">Hwanghaeella grinnelliae</name>
    <dbReference type="NCBI Taxonomy" id="2500179"/>
    <lineage>
        <taxon>Bacteria</taxon>
        <taxon>Pseudomonadati</taxon>
        <taxon>Pseudomonadota</taxon>
        <taxon>Alphaproteobacteria</taxon>
        <taxon>Rhodospirillales</taxon>
        <taxon>Rhodospirillaceae</taxon>
        <taxon>Hwanghaeella</taxon>
    </lineage>
</organism>
<comment type="caution">
    <text evidence="5">The sequence shown here is derived from an EMBL/GenBank/DDBJ whole genome shotgun (WGS) entry which is preliminary data.</text>
</comment>
<evidence type="ECO:0000256" key="1">
    <source>
        <dbReference type="ARBA" id="ARBA00023015"/>
    </source>
</evidence>
<dbReference type="PROSITE" id="PS00519">
    <property type="entry name" value="HTH_ASNC_1"/>
    <property type="match status" value="1"/>
</dbReference>
<name>A0A3S2Y4M0_9PROT</name>
<dbReference type="GO" id="GO:0006355">
    <property type="term" value="P:regulation of DNA-templated transcription"/>
    <property type="evidence" value="ECO:0007669"/>
    <property type="project" value="UniProtKB-ARBA"/>
</dbReference>
<dbReference type="Gene3D" id="1.10.10.10">
    <property type="entry name" value="Winged helix-like DNA-binding domain superfamily/Winged helix DNA-binding domain"/>
    <property type="match status" value="1"/>
</dbReference>
<dbReference type="Gene3D" id="3.30.70.920">
    <property type="match status" value="1"/>
</dbReference>
<evidence type="ECO:0000313" key="6">
    <source>
        <dbReference type="Proteomes" id="UP000287447"/>
    </source>
</evidence>
<dbReference type="SUPFAM" id="SSF46785">
    <property type="entry name" value="Winged helix' DNA-binding domain"/>
    <property type="match status" value="1"/>
</dbReference>
<dbReference type="InterPro" id="IPR011008">
    <property type="entry name" value="Dimeric_a/b-barrel"/>
</dbReference>
<evidence type="ECO:0000259" key="4">
    <source>
        <dbReference type="PROSITE" id="PS50956"/>
    </source>
</evidence>